<dbReference type="EMBL" id="QGKY02000089">
    <property type="protein sequence ID" value="KAF2614400.1"/>
    <property type="molecule type" value="Genomic_DNA"/>
</dbReference>
<proteinExistence type="predicted"/>
<dbReference type="AlphaFoldDB" id="A0A8S9M2M4"/>
<protein>
    <submittedName>
        <fullName evidence="2">Uncharacterized protein</fullName>
    </submittedName>
</protein>
<gene>
    <name evidence="2" type="ORF">F2Q70_00012942</name>
</gene>
<reference evidence="2" key="1">
    <citation type="submission" date="2019-12" db="EMBL/GenBank/DDBJ databases">
        <title>Genome sequencing and annotation of Brassica cretica.</title>
        <authorList>
            <person name="Studholme D.J."/>
            <person name="Sarris P.F."/>
        </authorList>
    </citation>
    <scope>NUCLEOTIDE SEQUENCE</scope>
    <source>
        <strain evidence="2">PFS-102/07</strain>
        <tissue evidence="2">Leaf</tissue>
    </source>
</reference>
<evidence type="ECO:0000256" key="1">
    <source>
        <dbReference type="SAM" id="MobiDB-lite"/>
    </source>
</evidence>
<comment type="caution">
    <text evidence="2">The sequence shown here is derived from an EMBL/GenBank/DDBJ whole genome shotgun (WGS) entry which is preliminary data.</text>
</comment>
<sequence>MTRTTGDLPKKFGAPKKGLIDGGDASTSNNKNGQAQAKKKVDKERMWLLRLRILIIVRAELRGRHFIEHLPGNEMSRVLNQNGQLKLSIKIPQSSKETH</sequence>
<name>A0A8S9M2M4_BRACR</name>
<accession>A0A8S9M2M4</accession>
<evidence type="ECO:0000313" key="2">
    <source>
        <dbReference type="EMBL" id="KAF2614400.1"/>
    </source>
</evidence>
<organism evidence="2">
    <name type="scientific">Brassica cretica</name>
    <name type="common">Mustard</name>
    <dbReference type="NCBI Taxonomy" id="69181"/>
    <lineage>
        <taxon>Eukaryota</taxon>
        <taxon>Viridiplantae</taxon>
        <taxon>Streptophyta</taxon>
        <taxon>Embryophyta</taxon>
        <taxon>Tracheophyta</taxon>
        <taxon>Spermatophyta</taxon>
        <taxon>Magnoliopsida</taxon>
        <taxon>eudicotyledons</taxon>
        <taxon>Gunneridae</taxon>
        <taxon>Pentapetalae</taxon>
        <taxon>rosids</taxon>
        <taxon>malvids</taxon>
        <taxon>Brassicales</taxon>
        <taxon>Brassicaceae</taxon>
        <taxon>Brassiceae</taxon>
        <taxon>Brassica</taxon>
    </lineage>
</organism>
<feature type="region of interest" description="Disordered" evidence="1">
    <location>
        <begin position="1"/>
        <end position="41"/>
    </location>
</feature>